<evidence type="ECO:0000256" key="1">
    <source>
        <dbReference type="SAM" id="MobiDB-lite"/>
    </source>
</evidence>
<name>A0A8J7R3Q7_9HYPH</name>
<feature type="compositionally biased region" description="Basic and acidic residues" evidence="1">
    <location>
        <begin position="907"/>
        <end position="917"/>
    </location>
</feature>
<proteinExistence type="predicted"/>
<comment type="caution">
    <text evidence="2">The sequence shown here is derived from an EMBL/GenBank/DDBJ whole genome shotgun (WGS) entry which is preliminary data.</text>
</comment>
<dbReference type="EMBL" id="JAGIYY010000007">
    <property type="protein sequence ID" value="MBP0440428.1"/>
    <property type="molecule type" value="Genomic_DNA"/>
</dbReference>
<feature type="region of interest" description="Disordered" evidence="1">
    <location>
        <begin position="44"/>
        <end position="71"/>
    </location>
</feature>
<feature type="compositionally biased region" description="Basic and acidic residues" evidence="1">
    <location>
        <begin position="862"/>
        <end position="890"/>
    </location>
</feature>
<accession>A0A8J7R3Q7</accession>
<dbReference type="RefSeq" id="WP_209336457.1">
    <property type="nucleotide sequence ID" value="NZ_JAGIYY010000007.1"/>
</dbReference>
<sequence>MEILPGAFEREWERRRAVLMHEMQLGQVDKGDWEEPRRGGVARLPEVGAGGFGRGPRRGDAGNMRGGRGGRSMRTRFSALARGSQPAVVKLASYGGGSRAGAMMSYTSRGGEIAVENERGERILGKDALAEQRAGWEHLFDNRTASRDLGVFHVSVDASSLRDDVDQDDQLREILRSGFGDRRFVYASRERGAGELHVSGVVVLRSGDGERLTGDRKAAEIVQQRFDISDSGRDVEARFRFHGYGNGVEWGTARVRELVAGTDGEVRDDTGRLIGDATQAGDLLQKDWRSELHSRKGRDIMHLIVSARAGTDGAAFEGAVREFLGEQFAGHRYIFAVHDPALDPKEMAEGGKRPHIHAHAIVTMRSETRERIVTSPQTFREWRSLMAEKAREQGIDMELTDRRDFANAPAYTRNQVRPVSYRGRTEHEGTSAAAHSRYRAKRTNEIKLATTNRSRQYAAQAARAWNDLASETPDAQEGNFAALQITRLEGVCHSNQNDIVFRDQKQRTVENAANMIELNQIVNGEDGQMWEMTRPEFEAYEKRVEGVLDRVGSSIDEVDRKDFEEVAAAALEVVGIRREYLELSERQAGVGEAPHDRQILRDSGVHEGVVPVEVEATEAQQGIRATHEGENRVESVREISPTLTALHQRYFNENLDNAARDRAGAQQLMDHVVESYPKDQLRDDTDLGEVADHYVREHFPNETPARQNEIAARIEEANEIRQGYYSTWRELEAEAAAGDPDVLGWQAEMAFERKQDEERDAAYNEGFEGRPIPDIAKGNGDLLAKYEQGLRALEMEIAVTDVENGIGSVGWGRVDGSWTRQDSEAAWENYNRRSSELQAFLAEQEQRAQRREGPATAAESASDDRAQERHRDDERASPPEPDEIARERDGNLSGPERQQVSPAVVRDGPERTADAARSDPPQQHVPRLQELEREIEERRERDRDDRER</sequence>
<evidence type="ECO:0008006" key="4">
    <source>
        <dbReference type="Google" id="ProtNLM"/>
    </source>
</evidence>
<feature type="compositionally biased region" description="Basic and acidic residues" evidence="1">
    <location>
        <begin position="927"/>
        <end position="948"/>
    </location>
</feature>
<organism evidence="2 3">
    <name type="scientific">Tianweitania sediminis</name>
    <dbReference type="NCBI Taxonomy" id="1502156"/>
    <lineage>
        <taxon>Bacteria</taxon>
        <taxon>Pseudomonadati</taxon>
        <taxon>Pseudomonadota</taxon>
        <taxon>Alphaproteobacteria</taxon>
        <taxon>Hyphomicrobiales</taxon>
        <taxon>Phyllobacteriaceae</taxon>
        <taxon>Tianweitania</taxon>
    </lineage>
</organism>
<feature type="region of interest" description="Disordered" evidence="1">
    <location>
        <begin position="843"/>
        <end position="948"/>
    </location>
</feature>
<protein>
    <recommendedName>
        <fullName evidence="4">Conjugal transfer protein TraA</fullName>
    </recommendedName>
</protein>
<reference evidence="2" key="1">
    <citation type="submission" date="2021-03" db="EMBL/GenBank/DDBJ databases">
        <title>Genome sequencing and assembly of Tianweitania sediminis.</title>
        <authorList>
            <person name="Chhetri G."/>
        </authorList>
    </citation>
    <scope>NUCLEOTIDE SEQUENCE</scope>
    <source>
        <strain evidence="2">Z8</strain>
    </source>
</reference>
<feature type="compositionally biased region" description="Basic and acidic residues" evidence="1">
    <location>
        <begin position="844"/>
        <end position="853"/>
    </location>
</feature>
<evidence type="ECO:0000313" key="2">
    <source>
        <dbReference type="EMBL" id="MBP0440428.1"/>
    </source>
</evidence>
<gene>
    <name evidence="2" type="ORF">J5Y06_17395</name>
</gene>
<dbReference type="AlphaFoldDB" id="A0A8J7R3Q7"/>
<dbReference type="Proteomes" id="UP000666240">
    <property type="component" value="Unassembled WGS sequence"/>
</dbReference>
<keyword evidence="3" id="KW-1185">Reference proteome</keyword>
<evidence type="ECO:0000313" key="3">
    <source>
        <dbReference type="Proteomes" id="UP000666240"/>
    </source>
</evidence>